<dbReference type="EMBL" id="LM676433">
    <property type="protein sequence ID" value="CEP27257.1"/>
    <property type="molecule type" value="Genomic_DNA"/>
</dbReference>
<dbReference type="Gene3D" id="1.10.580.10">
    <property type="entry name" value="Citrate Synthase, domain 1"/>
    <property type="match status" value="1"/>
</dbReference>
<dbReference type="UniPathway" id="UPA00223"/>
<proteinExistence type="inferred from homology"/>
<dbReference type="Gene3D" id="2.20.28.60">
    <property type="match status" value="1"/>
</dbReference>
<evidence type="ECO:0000256" key="3">
    <source>
        <dbReference type="ARBA" id="ARBA00022679"/>
    </source>
</evidence>
<feature type="active site" evidence="6">
    <location>
        <position position="363"/>
    </location>
</feature>
<evidence type="ECO:0000256" key="6">
    <source>
        <dbReference type="PIRSR" id="PIRSR001369-1"/>
    </source>
</evidence>
<dbReference type="PRINTS" id="PR00143">
    <property type="entry name" value="CITRTSNTHASE"/>
</dbReference>
<sequence>MGETARLEIDGEVYELPVVQGTTGEKAIDISKLRNTTGLITLDEGYANTGSCRSAITHIDGEKGELSYRGIPIETLAEHSTFIETAWLVIFGRLPTELEREHFSELLSQNAALHTQMRAHFAAFPEQAHPMAILSAMINAISTHDRPKIAPDDDATLERYAANLMSKVRTIAAGSYKTSIGEPLIYPRRDLLYTQNFLHMMFSLPYQEYEASPQAVHALNLFWLLHADHEQNCSTSTVRMVASGEANLYASCSAGVVALWGGRHGGANVATVQMLQRIRNEGLSPKQFLAQVKDKESNIRLSGFGHRIYKSYDPRARLLEKAATDLLDATDSKDPLLPLAQELAAEALSDDYFAERSLYPNVDFYSGVILRAVGIPLNMFTVMFAIGRMPGWIANWREINNDPNGRIYRPRQVYTGPPYVQWREYADRISQPGE</sequence>
<reference evidence="8" key="1">
    <citation type="submission" date="2014-08" db="EMBL/GenBank/DDBJ databases">
        <authorList>
            <person name="Falentin Helene"/>
        </authorList>
    </citation>
    <scope>NUCLEOTIDE SEQUENCE</scope>
</reference>
<dbReference type="PANTHER" id="PTHR42871:SF1">
    <property type="entry name" value="CITRATE SYNTHASE"/>
    <property type="match status" value="1"/>
</dbReference>
<dbReference type="GO" id="GO:0036440">
    <property type="term" value="F:citrate synthase activity"/>
    <property type="evidence" value="ECO:0007669"/>
    <property type="project" value="UniProtKB-EC"/>
</dbReference>
<name>A0A0B7P0Y9_PROFF</name>
<dbReference type="GO" id="GO:0006099">
    <property type="term" value="P:tricarboxylic acid cycle"/>
    <property type="evidence" value="ECO:0007669"/>
    <property type="project" value="UniProtKB-UniPathway"/>
</dbReference>
<dbReference type="InterPro" id="IPR016143">
    <property type="entry name" value="Citrate_synth-like_sm_a-sub"/>
</dbReference>
<evidence type="ECO:0000256" key="1">
    <source>
        <dbReference type="ARBA" id="ARBA00004751"/>
    </source>
</evidence>
<protein>
    <recommendedName>
        <fullName evidence="5">Citrate synthase</fullName>
    </recommendedName>
</protein>
<evidence type="ECO:0000256" key="5">
    <source>
        <dbReference type="PIRNR" id="PIRNR001369"/>
    </source>
</evidence>
<dbReference type="NCBIfam" id="NF004126">
    <property type="entry name" value="PRK05614.1"/>
    <property type="match status" value="1"/>
</dbReference>
<dbReference type="InterPro" id="IPR002020">
    <property type="entry name" value="Citrate_synthase"/>
</dbReference>
<dbReference type="Pfam" id="PF00285">
    <property type="entry name" value="Citrate_synt"/>
    <property type="match status" value="1"/>
</dbReference>
<dbReference type="Gene3D" id="1.10.230.10">
    <property type="entry name" value="Cytochrome P450-Terp, domain 2"/>
    <property type="match status" value="1"/>
</dbReference>
<evidence type="ECO:0000256" key="4">
    <source>
        <dbReference type="ARBA" id="ARBA00049288"/>
    </source>
</evidence>
<dbReference type="InterPro" id="IPR016142">
    <property type="entry name" value="Citrate_synth-like_lrg_a-sub"/>
</dbReference>
<dbReference type="PANTHER" id="PTHR42871">
    <property type="entry name" value="CITRATE SYNTHASE"/>
    <property type="match status" value="1"/>
</dbReference>
<evidence type="ECO:0000256" key="7">
    <source>
        <dbReference type="RuleBase" id="RU003406"/>
    </source>
</evidence>
<feature type="active site" evidence="6">
    <location>
        <position position="306"/>
    </location>
</feature>
<comment type="catalytic activity">
    <reaction evidence="4">
        <text>oxaloacetate + acetyl-CoA + H2O = citrate + CoA + H(+)</text>
        <dbReference type="Rhea" id="RHEA:16845"/>
        <dbReference type="ChEBI" id="CHEBI:15377"/>
        <dbReference type="ChEBI" id="CHEBI:15378"/>
        <dbReference type="ChEBI" id="CHEBI:16452"/>
        <dbReference type="ChEBI" id="CHEBI:16947"/>
        <dbReference type="ChEBI" id="CHEBI:57287"/>
        <dbReference type="ChEBI" id="CHEBI:57288"/>
        <dbReference type="EC" id="2.3.3.16"/>
    </reaction>
</comment>
<accession>A0A0B7P0Y9</accession>
<dbReference type="SUPFAM" id="SSF48256">
    <property type="entry name" value="Citrate synthase"/>
    <property type="match status" value="1"/>
</dbReference>
<dbReference type="InterPro" id="IPR036969">
    <property type="entry name" value="Citrate_synthase_sf"/>
</dbReference>
<evidence type="ECO:0000256" key="2">
    <source>
        <dbReference type="ARBA" id="ARBA00010566"/>
    </source>
</evidence>
<keyword evidence="3 5" id="KW-0808">Transferase</keyword>
<dbReference type="AlphaFoldDB" id="A0A0B7P0Y9"/>
<dbReference type="InterPro" id="IPR024176">
    <property type="entry name" value="Citrate_synthase_bac-typ"/>
</dbReference>
<organism evidence="8">
    <name type="scientific">Propionibacterium freudenreichii subsp. freudenreichii</name>
    <dbReference type="NCBI Taxonomy" id="66712"/>
    <lineage>
        <taxon>Bacteria</taxon>
        <taxon>Bacillati</taxon>
        <taxon>Actinomycetota</taxon>
        <taxon>Actinomycetes</taxon>
        <taxon>Propionibacteriales</taxon>
        <taxon>Propionibacteriaceae</taxon>
        <taxon>Propionibacterium</taxon>
    </lineage>
</organism>
<dbReference type="PROSITE" id="PS00480">
    <property type="entry name" value="CITRATE_SYNTHASE"/>
    <property type="match status" value="1"/>
</dbReference>
<dbReference type="PIRSF" id="PIRSF001369">
    <property type="entry name" value="Citrate_synth"/>
    <property type="match status" value="1"/>
</dbReference>
<gene>
    <name evidence="8" type="primary">gltA2</name>
    <name evidence="8" type="ORF">PFCIRM138_00530</name>
</gene>
<comment type="similarity">
    <text evidence="2 5 7">Belongs to the citrate synthase family.</text>
</comment>
<dbReference type="InterPro" id="IPR019810">
    <property type="entry name" value="Citrate_synthase_AS"/>
</dbReference>
<evidence type="ECO:0000313" key="8">
    <source>
        <dbReference type="EMBL" id="CEP27257.1"/>
    </source>
</evidence>
<comment type="pathway">
    <text evidence="1">Carbohydrate metabolism; tricarboxylic acid cycle; isocitrate from oxaloacetate: step 1/2.</text>
</comment>
<keyword evidence="8" id="KW-0012">Acyltransferase</keyword>